<dbReference type="EMBL" id="PSQE01000007">
    <property type="protein sequence ID" value="RHN49251.1"/>
    <property type="molecule type" value="Genomic_DNA"/>
</dbReference>
<feature type="region of interest" description="Disordered" evidence="1">
    <location>
        <begin position="27"/>
        <end position="90"/>
    </location>
</feature>
<proteinExistence type="predicted"/>
<dbReference type="PANTHER" id="PTHR46033:SF8">
    <property type="entry name" value="PROTEIN MAINTENANCE OF MERISTEMS-LIKE"/>
    <property type="match status" value="1"/>
</dbReference>
<feature type="compositionally biased region" description="Acidic residues" evidence="1">
    <location>
        <begin position="79"/>
        <end position="90"/>
    </location>
</feature>
<gene>
    <name evidence="3" type="ORF">MtrunA17_Chr7g0272521</name>
</gene>
<comment type="caution">
    <text evidence="3">The sequence shown here is derived from an EMBL/GenBank/DDBJ whole genome shotgun (WGS) entry which is preliminary data.</text>
</comment>
<reference evidence="4" key="1">
    <citation type="journal article" date="2018" name="Nat. Plants">
        <title>Whole-genome landscape of Medicago truncatula symbiotic genes.</title>
        <authorList>
            <person name="Pecrix Y."/>
            <person name="Staton S.E."/>
            <person name="Sallet E."/>
            <person name="Lelandais-Briere C."/>
            <person name="Moreau S."/>
            <person name="Carrere S."/>
            <person name="Blein T."/>
            <person name="Jardinaud M.F."/>
            <person name="Latrasse D."/>
            <person name="Zouine M."/>
            <person name="Zahm M."/>
            <person name="Kreplak J."/>
            <person name="Mayjonade B."/>
            <person name="Satge C."/>
            <person name="Perez M."/>
            <person name="Cauet S."/>
            <person name="Marande W."/>
            <person name="Chantry-Darmon C."/>
            <person name="Lopez-Roques C."/>
            <person name="Bouchez O."/>
            <person name="Berard A."/>
            <person name="Debelle F."/>
            <person name="Munos S."/>
            <person name="Bendahmane A."/>
            <person name="Berges H."/>
            <person name="Niebel A."/>
            <person name="Buitink J."/>
            <person name="Frugier F."/>
            <person name="Benhamed M."/>
            <person name="Crespi M."/>
            <person name="Gouzy J."/>
            <person name="Gamas P."/>
        </authorList>
    </citation>
    <scope>NUCLEOTIDE SEQUENCE [LARGE SCALE GENOMIC DNA]</scope>
    <source>
        <strain evidence="4">cv. Jemalong A17</strain>
    </source>
</reference>
<dbReference type="GO" id="GO:0010073">
    <property type="term" value="P:meristem maintenance"/>
    <property type="evidence" value="ECO:0007669"/>
    <property type="project" value="InterPro"/>
</dbReference>
<dbReference type="Proteomes" id="UP000265566">
    <property type="component" value="Chromosome 7"/>
</dbReference>
<sequence>MKFGASTMLIIVTYMARDEDERQRVIREDRMRKGKAASTASAQKEKVDQNPYVPKTRKRRDARPGVESSQPHMDYSSQPEDEVEDEEVAGDAEVPEDFVADYMEAENVIPEGEPEPQTQRKCFNYIILCSTGYKCINAGKKMKELGKPEAGLRWFWEPVEGYGLHDLIYTGYSTVTHAMIRAMCERWHTETNSFHLPVWEMTITLDDVHNLLHIPIHSRMLDHDEAMSQERVIDLMTRLLGMSDVDARSEIRTESAGHISYPTLKRVYEDHLTEARRLDDPQTREELQERARRRQWCVRSFLLYLVGCAMFTNKTNRHIDLIYLDCMADLQAIGKWSWGGMALAYLFDYVDDSVILNNRTMAGSTTLFMVDDVRFSTYGDHRVVHPFQLIVTYSGWLMCGKDMVYRHLPERVKMQLFYVQDVSRHPSSVAQVPTHDLTTVLQNAQAWFFTAWGDACERPWHHVPGYMVWYAKVSHPRILPPDEGSPPRPANVEQIIEEEHAREMPDTLTIIRDVVHIVGDIVARQAEMTKEEIVQ</sequence>
<evidence type="ECO:0000259" key="2">
    <source>
        <dbReference type="Pfam" id="PF10536"/>
    </source>
</evidence>
<name>A0A396H9N6_MEDTR</name>
<dbReference type="PANTHER" id="PTHR46033">
    <property type="entry name" value="PROTEIN MAIN-LIKE 2"/>
    <property type="match status" value="1"/>
</dbReference>
<protein>
    <recommendedName>
        <fullName evidence="2">Aminotransferase-like plant mobile domain-containing protein</fullName>
    </recommendedName>
</protein>
<evidence type="ECO:0000313" key="4">
    <source>
        <dbReference type="Proteomes" id="UP000265566"/>
    </source>
</evidence>
<evidence type="ECO:0000313" key="3">
    <source>
        <dbReference type="EMBL" id="RHN49251.1"/>
    </source>
</evidence>
<dbReference type="GO" id="GO:0016787">
    <property type="term" value="F:hydrolase activity"/>
    <property type="evidence" value="ECO:0007669"/>
    <property type="project" value="UniProtKB-KW"/>
</dbReference>
<dbReference type="Gramene" id="rna44063">
    <property type="protein sequence ID" value="RHN49251.1"/>
    <property type="gene ID" value="gene44063"/>
</dbReference>
<feature type="compositionally biased region" description="Polar residues" evidence="1">
    <location>
        <begin position="67"/>
        <end position="78"/>
    </location>
</feature>
<feature type="domain" description="Aminotransferase-like plant mobile" evidence="2">
    <location>
        <begin position="168"/>
        <end position="350"/>
    </location>
</feature>
<dbReference type="InterPro" id="IPR044824">
    <property type="entry name" value="MAIN-like"/>
</dbReference>
<dbReference type="InterPro" id="IPR019557">
    <property type="entry name" value="AminoTfrase-like_pln_mobile"/>
</dbReference>
<evidence type="ECO:0000256" key="1">
    <source>
        <dbReference type="SAM" id="MobiDB-lite"/>
    </source>
</evidence>
<keyword evidence="3" id="KW-0378">Hydrolase</keyword>
<accession>A0A396H9N6</accession>
<dbReference type="Pfam" id="PF10536">
    <property type="entry name" value="PMD"/>
    <property type="match status" value="1"/>
</dbReference>
<organism evidence="3 4">
    <name type="scientific">Medicago truncatula</name>
    <name type="common">Barrel medic</name>
    <name type="synonym">Medicago tribuloides</name>
    <dbReference type="NCBI Taxonomy" id="3880"/>
    <lineage>
        <taxon>Eukaryota</taxon>
        <taxon>Viridiplantae</taxon>
        <taxon>Streptophyta</taxon>
        <taxon>Embryophyta</taxon>
        <taxon>Tracheophyta</taxon>
        <taxon>Spermatophyta</taxon>
        <taxon>Magnoliopsida</taxon>
        <taxon>eudicotyledons</taxon>
        <taxon>Gunneridae</taxon>
        <taxon>Pentapetalae</taxon>
        <taxon>rosids</taxon>
        <taxon>fabids</taxon>
        <taxon>Fabales</taxon>
        <taxon>Fabaceae</taxon>
        <taxon>Papilionoideae</taxon>
        <taxon>50 kb inversion clade</taxon>
        <taxon>NPAAA clade</taxon>
        <taxon>Hologalegina</taxon>
        <taxon>IRL clade</taxon>
        <taxon>Trifolieae</taxon>
        <taxon>Medicago</taxon>
    </lineage>
</organism>
<dbReference type="AlphaFoldDB" id="A0A396H9N6"/>